<gene>
    <name evidence="1" type="ORF">AQUCO_03100030v1</name>
</gene>
<dbReference type="InParanoid" id="A0A2G5D0G4"/>
<evidence type="ECO:0000313" key="2">
    <source>
        <dbReference type="Proteomes" id="UP000230069"/>
    </source>
</evidence>
<organism evidence="1 2">
    <name type="scientific">Aquilegia coerulea</name>
    <name type="common">Rocky mountain columbine</name>
    <dbReference type="NCBI Taxonomy" id="218851"/>
    <lineage>
        <taxon>Eukaryota</taxon>
        <taxon>Viridiplantae</taxon>
        <taxon>Streptophyta</taxon>
        <taxon>Embryophyta</taxon>
        <taxon>Tracheophyta</taxon>
        <taxon>Spermatophyta</taxon>
        <taxon>Magnoliopsida</taxon>
        <taxon>Ranunculales</taxon>
        <taxon>Ranunculaceae</taxon>
        <taxon>Thalictroideae</taxon>
        <taxon>Aquilegia</taxon>
    </lineage>
</organism>
<reference evidence="1 2" key="1">
    <citation type="submission" date="2017-09" db="EMBL/GenBank/DDBJ databases">
        <title>WGS assembly of Aquilegia coerulea Goldsmith.</title>
        <authorList>
            <person name="Hodges S."/>
            <person name="Kramer E."/>
            <person name="Nordborg M."/>
            <person name="Tomkins J."/>
            <person name="Borevitz J."/>
            <person name="Derieg N."/>
            <person name="Yan J."/>
            <person name="Mihaltcheva S."/>
            <person name="Hayes R.D."/>
            <person name="Rokhsar D."/>
        </authorList>
    </citation>
    <scope>NUCLEOTIDE SEQUENCE [LARGE SCALE GENOMIC DNA]</scope>
    <source>
        <strain evidence="2">cv. Goldsmith</strain>
    </source>
</reference>
<sequence length="74" mass="8463">MFSNPAQISLSFTTVPSPTYELTSNRHARGYETPFFESHLHNIIGQQTTGLQRHFVLISIFNLILESNLLKDQN</sequence>
<proteinExistence type="predicted"/>
<dbReference type="EMBL" id="KZ305048">
    <property type="protein sequence ID" value="PIA37000.1"/>
    <property type="molecule type" value="Genomic_DNA"/>
</dbReference>
<accession>A0A2G5D0G4</accession>
<evidence type="ECO:0000313" key="1">
    <source>
        <dbReference type="EMBL" id="PIA37000.1"/>
    </source>
</evidence>
<dbReference type="Proteomes" id="UP000230069">
    <property type="component" value="Unassembled WGS sequence"/>
</dbReference>
<keyword evidence="2" id="KW-1185">Reference proteome</keyword>
<name>A0A2G5D0G4_AQUCA</name>
<protein>
    <submittedName>
        <fullName evidence="1">Uncharacterized protein</fullName>
    </submittedName>
</protein>
<dbReference type="AlphaFoldDB" id="A0A2G5D0G4"/>